<dbReference type="EMBL" id="QGKW02001988">
    <property type="protein sequence ID" value="KAF2554171.1"/>
    <property type="molecule type" value="Genomic_DNA"/>
</dbReference>
<organism evidence="1 2">
    <name type="scientific">Brassica cretica</name>
    <name type="common">Mustard</name>
    <dbReference type="NCBI Taxonomy" id="69181"/>
    <lineage>
        <taxon>Eukaryota</taxon>
        <taxon>Viridiplantae</taxon>
        <taxon>Streptophyta</taxon>
        <taxon>Embryophyta</taxon>
        <taxon>Tracheophyta</taxon>
        <taxon>Spermatophyta</taxon>
        <taxon>Magnoliopsida</taxon>
        <taxon>eudicotyledons</taxon>
        <taxon>Gunneridae</taxon>
        <taxon>Pentapetalae</taxon>
        <taxon>rosids</taxon>
        <taxon>malvids</taxon>
        <taxon>Brassicales</taxon>
        <taxon>Brassicaceae</taxon>
        <taxon>Brassiceae</taxon>
        <taxon>Brassica</taxon>
    </lineage>
</organism>
<protein>
    <submittedName>
        <fullName evidence="1">Uncharacterized protein</fullName>
    </submittedName>
</protein>
<accession>A0A8S9H536</accession>
<proteinExistence type="predicted"/>
<dbReference type="Proteomes" id="UP000712281">
    <property type="component" value="Unassembled WGS sequence"/>
</dbReference>
<dbReference type="AlphaFoldDB" id="A0A8S9H536"/>
<evidence type="ECO:0000313" key="1">
    <source>
        <dbReference type="EMBL" id="KAF2554171.1"/>
    </source>
</evidence>
<evidence type="ECO:0000313" key="2">
    <source>
        <dbReference type="Proteomes" id="UP000712281"/>
    </source>
</evidence>
<comment type="caution">
    <text evidence="1">The sequence shown here is derived from an EMBL/GenBank/DDBJ whole genome shotgun (WGS) entry which is preliminary data.</text>
</comment>
<gene>
    <name evidence="1" type="ORF">F2Q68_00034907</name>
</gene>
<name>A0A8S9H536_BRACR</name>
<sequence length="85" mass="8684">MVVPLLDEAAAGTSPARSELMVANSVKEDGGVCRYHHQSGIEETFTLVALEGSVALEVQTVVERAAADGAATARRSGGGDVTGEI</sequence>
<reference evidence="1" key="1">
    <citation type="submission" date="2019-12" db="EMBL/GenBank/DDBJ databases">
        <title>Genome sequencing and annotation of Brassica cretica.</title>
        <authorList>
            <person name="Studholme D.J."/>
            <person name="Sarris P.F."/>
        </authorList>
    </citation>
    <scope>NUCLEOTIDE SEQUENCE</scope>
    <source>
        <strain evidence="1">PFS-001/15</strain>
        <tissue evidence="1">Leaf</tissue>
    </source>
</reference>